<dbReference type="InterPro" id="IPR030678">
    <property type="entry name" value="Peptide/Ni-bd"/>
</dbReference>
<feature type="signal peptide" evidence="5">
    <location>
        <begin position="1"/>
        <end position="24"/>
    </location>
</feature>
<accession>A0A5M3XEU1</accession>
<dbReference type="GO" id="GO:1904680">
    <property type="term" value="F:peptide transmembrane transporter activity"/>
    <property type="evidence" value="ECO:0007669"/>
    <property type="project" value="TreeGrafter"/>
</dbReference>
<dbReference type="OrthoDB" id="3225986at2"/>
<evidence type="ECO:0000259" key="6">
    <source>
        <dbReference type="Pfam" id="PF00496"/>
    </source>
</evidence>
<sequence>MRTTTLGAIIAGAGLVIPIVAACAASDPAGTQSPAGGTPLRVSFATAPSSIDPAKSCTGEDRQLLNSLYVRLVDFGAKPSEAGTTKIDYSKILPYLAKSWTASDDGKTYTFQLNTGWKFPSGAAMDASAVKFSLDRALTMNQCGATILNDLYSDPNLITEIAAPDANTVVITLDKPDPQILSALADTSGGIVDPGVVNANGGVVKDTANTWMDSHSAGGGPFTLESYSPGTSAVLKANPAFGGPPPLSKEINVTWTTSPATELVNVQNGATDIAFGLGGSAFNSLRSSSSVQVVSYDDTQSMLMTMPNNKAPWTNEKVREAAVLAIPTQDIIKNVMYGFGKPYYGPIPPSMPGYSDQYGQPVAQDIAKAKALIAESGVKTPIEVTLDIQSGDQNQKTISTIVQSALQQIGINLTLRTLTSSAWSDAVYNGKSQAALRLDGPAYANAGYYLQYDEDCDSAYNTGYICIPANTDLLKQARATSDTAKQNQLYAEITKNYVARFPRVTLYQSLTPVALNKTVKSFHYSESLDMRRWAKS</sequence>
<dbReference type="GO" id="GO:0043190">
    <property type="term" value="C:ATP-binding cassette (ABC) transporter complex"/>
    <property type="evidence" value="ECO:0007669"/>
    <property type="project" value="InterPro"/>
</dbReference>
<dbReference type="InterPro" id="IPR039424">
    <property type="entry name" value="SBP_5"/>
</dbReference>
<proteinExistence type="inferred from homology"/>
<feature type="domain" description="Solute-binding protein family 5" evidence="6">
    <location>
        <begin position="92"/>
        <end position="456"/>
    </location>
</feature>
<comment type="caution">
    <text evidence="7">The sequence shown here is derived from an EMBL/GenBank/DDBJ whole genome shotgun (WGS) entry which is preliminary data.</text>
</comment>
<dbReference type="Gene3D" id="3.10.105.10">
    <property type="entry name" value="Dipeptide-binding Protein, Domain 3"/>
    <property type="match status" value="1"/>
</dbReference>
<dbReference type="Proteomes" id="UP000377595">
    <property type="component" value="Unassembled WGS sequence"/>
</dbReference>
<evidence type="ECO:0000256" key="3">
    <source>
        <dbReference type="ARBA" id="ARBA00022448"/>
    </source>
</evidence>
<keyword evidence="8" id="KW-1185">Reference proteome</keyword>
<dbReference type="PROSITE" id="PS51257">
    <property type="entry name" value="PROKAR_LIPOPROTEIN"/>
    <property type="match status" value="1"/>
</dbReference>
<organism evidence="7 8">
    <name type="scientific">Acrocarpospora pleiomorpha</name>
    <dbReference type="NCBI Taxonomy" id="90975"/>
    <lineage>
        <taxon>Bacteria</taxon>
        <taxon>Bacillati</taxon>
        <taxon>Actinomycetota</taxon>
        <taxon>Actinomycetes</taxon>
        <taxon>Streptosporangiales</taxon>
        <taxon>Streptosporangiaceae</taxon>
        <taxon>Acrocarpospora</taxon>
    </lineage>
</organism>
<dbReference type="SUPFAM" id="SSF53850">
    <property type="entry name" value="Periplasmic binding protein-like II"/>
    <property type="match status" value="1"/>
</dbReference>
<evidence type="ECO:0000256" key="2">
    <source>
        <dbReference type="ARBA" id="ARBA00005695"/>
    </source>
</evidence>
<dbReference type="GO" id="GO:0015833">
    <property type="term" value="P:peptide transport"/>
    <property type="evidence" value="ECO:0007669"/>
    <property type="project" value="TreeGrafter"/>
</dbReference>
<dbReference type="Pfam" id="PF00496">
    <property type="entry name" value="SBP_bac_5"/>
    <property type="match status" value="1"/>
</dbReference>
<reference evidence="7 8" key="1">
    <citation type="submission" date="2019-10" db="EMBL/GenBank/DDBJ databases">
        <title>Whole genome shotgun sequence of Acrocarpospora pleiomorpha NBRC 16267.</title>
        <authorList>
            <person name="Ichikawa N."/>
            <person name="Kimura A."/>
            <person name="Kitahashi Y."/>
            <person name="Komaki H."/>
            <person name="Oguchi A."/>
        </authorList>
    </citation>
    <scope>NUCLEOTIDE SEQUENCE [LARGE SCALE GENOMIC DNA]</scope>
    <source>
        <strain evidence="7 8">NBRC 16267</strain>
    </source>
</reference>
<keyword evidence="4 5" id="KW-0732">Signal</keyword>
<evidence type="ECO:0000256" key="5">
    <source>
        <dbReference type="SAM" id="SignalP"/>
    </source>
</evidence>
<gene>
    <name evidence="7" type="ORF">Aple_020420</name>
</gene>
<feature type="chain" id="PRO_5024294799" evidence="5">
    <location>
        <begin position="25"/>
        <end position="536"/>
    </location>
</feature>
<dbReference type="GO" id="GO:0030313">
    <property type="term" value="C:cell envelope"/>
    <property type="evidence" value="ECO:0007669"/>
    <property type="project" value="UniProtKB-SubCell"/>
</dbReference>
<comment type="similarity">
    <text evidence="2">Belongs to the bacterial solute-binding protein 5 family.</text>
</comment>
<dbReference type="CDD" id="cd08512">
    <property type="entry name" value="PBP2_NikA_DppA_OppA_like_7"/>
    <property type="match status" value="1"/>
</dbReference>
<comment type="subcellular location">
    <subcellularLocation>
        <location evidence="1">Cell envelope</location>
    </subcellularLocation>
</comment>
<evidence type="ECO:0000313" key="8">
    <source>
        <dbReference type="Proteomes" id="UP000377595"/>
    </source>
</evidence>
<dbReference type="EMBL" id="BLAF01000010">
    <property type="protein sequence ID" value="GES19146.1"/>
    <property type="molecule type" value="Genomic_DNA"/>
</dbReference>
<dbReference type="Gene3D" id="3.90.76.10">
    <property type="entry name" value="Dipeptide-binding Protein, Domain 1"/>
    <property type="match status" value="1"/>
</dbReference>
<evidence type="ECO:0000256" key="4">
    <source>
        <dbReference type="ARBA" id="ARBA00022729"/>
    </source>
</evidence>
<dbReference type="InterPro" id="IPR000914">
    <property type="entry name" value="SBP_5_dom"/>
</dbReference>
<dbReference type="PIRSF" id="PIRSF002741">
    <property type="entry name" value="MppA"/>
    <property type="match status" value="1"/>
</dbReference>
<dbReference type="GO" id="GO:0042597">
    <property type="term" value="C:periplasmic space"/>
    <property type="evidence" value="ECO:0007669"/>
    <property type="project" value="UniProtKB-ARBA"/>
</dbReference>
<evidence type="ECO:0000313" key="7">
    <source>
        <dbReference type="EMBL" id="GES19146.1"/>
    </source>
</evidence>
<name>A0A5M3XEU1_9ACTN</name>
<keyword evidence="3" id="KW-0813">Transport</keyword>
<dbReference type="RefSeq" id="WP_155344252.1">
    <property type="nucleotide sequence ID" value="NZ_BAAAHM010000018.1"/>
</dbReference>
<dbReference type="PANTHER" id="PTHR30290">
    <property type="entry name" value="PERIPLASMIC BINDING COMPONENT OF ABC TRANSPORTER"/>
    <property type="match status" value="1"/>
</dbReference>
<protein>
    <submittedName>
        <fullName evidence="7">ABC transporter substrate-binding protein</fullName>
    </submittedName>
</protein>
<dbReference type="Gene3D" id="3.40.190.10">
    <property type="entry name" value="Periplasmic binding protein-like II"/>
    <property type="match status" value="1"/>
</dbReference>
<dbReference type="AlphaFoldDB" id="A0A5M3XEU1"/>
<evidence type="ECO:0000256" key="1">
    <source>
        <dbReference type="ARBA" id="ARBA00004196"/>
    </source>
</evidence>
<dbReference type="PANTHER" id="PTHR30290:SF10">
    <property type="entry name" value="PERIPLASMIC OLIGOPEPTIDE-BINDING PROTEIN-RELATED"/>
    <property type="match status" value="1"/>
</dbReference>